<dbReference type="Pfam" id="PF00015">
    <property type="entry name" value="MCPsignal"/>
    <property type="match status" value="1"/>
</dbReference>
<keyword evidence="4" id="KW-0812">Transmembrane</keyword>
<evidence type="ECO:0000256" key="3">
    <source>
        <dbReference type="PROSITE-ProRule" id="PRU00284"/>
    </source>
</evidence>
<reference evidence="6 7" key="1">
    <citation type="submission" date="2020-04" db="EMBL/GenBank/DDBJ databases">
        <authorList>
            <consortium name="Desulfovibrio sp. FSS-1 genome sequencing consortium"/>
            <person name="Shimoshige H."/>
            <person name="Kobayashi H."/>
            <person name="Maekawa T."/>
        </authorList>
    </citation>
    <scope>NUCLEOTIDE SEQUENCE [LARGE SCALE GENOMIC DNA]</scope>
    <source>
        <strain evidence="6 7">SIID29052-01</strain>
    </source>
</reference>
<dbReference type="AlphaFoldDB" id="A0A6V8LXV3"/>
<evidence type="ECO:0000259" key="5">
    <source>
        <dbReference type="PROSITE" id="PS50111"/>
    </source>
</evidence>
<evidence type="ECO:0000313" key="7">
    <source>
        <dbReference type="Proteomes" id="UP000494245"/>
    </source>
</evidence>
<accession>A0A6V8LXV3</accession>
<name>A0A6V8LXV3_9BACT</name>
<keyword evidence="7" id="KW-1185">Reference proteome</keyword>
<dbReference type="InterPro" id="IPR004089">
    <property type="entry name" value="MCPsignal_dom"/>
</dbReference>
<evidence type="ECO:0000256" key="4">
    <source>
        <dbReference type="SAM" id="Phobius"/>
    </source>
</evidence>
<comment type="similarity">
    <text evidence="2">Belongs to the methyl-accepting chemotaxis (MCP) protein family.</text>
</comment>
<keyword evidence="1 3" id="KW-0807">Transducer</keyword>
<keyword evidence="4" id="KW-1133">Transmembrane helix</keyword>
<evidence type="ECO:0000256" key="2">
    <source>
        <dbReference type="ARBA" id="ARBA00029447"/>
    </source>
</evidence>
<dbReference type="EMBL" id="BLTE01000003">
    <property type="protein sequence ID" value="GFK93105.1"/>
    <property type="molecule type" value="Genomic_DNA"/>
</dbReference>
<feature type="domain" description="Methyl-accepting transducer" evidence="5">
    <location>
        <begin position="423"/>
        <end position="659"/>
    </location>
</feature>
<dbReference type="Proteomes" id="UP000494245">
    <property type="component" value="Unassembled WGS sequence"/>
</dbReference>
<dbReference type="PANTHER" id="PTHR32089">
    <property type="entry name" value="METHYL-ACCEPTING CHEMOTAXIS PROTEIN MCPB"/>
    <property type="match status" value="1"/>
</dbReference>
<keyword evidence="4" id="KW-0472">Membrane</keyword>
<evidence type="ECO:0000313" key="6">
    <source>
        <dbReference type="EMBL" id="GFK93105.1"/>
    </source>
</evidence>
<dbReference type="SMART" id="SM00283">
    <property type="entry name" value="MA"/>
    <property type="match status" value="1"/>
</dbReference>
<feature type="transmembrane region" description="Helical" evidence="4">
    <location>
        <begin position="322"/>
        <end position="346"/>
    </location>
</feature>
<dbReference type="PROSITE" id="PS50111">
    <property type="entry name" value="CHEMOTAXIS_TRANSDUC_2"/>
    <property type="match status" value="1"/>
</dbReference>
<comment type="caution">
    <text evidence="6">The sequence shown here is derived from an EMBL/GenBank/DDBJ whole genome shotgun (WGS) entry which is preliminary data.</text>
</comment>
<dbReference type="GO" id="GO:0007165">
    <property type="term" value="P:signal transduction"/>
    <property type="evidence" value="ECO:0007669"/>
    <property type="project" value="UniProtKB-KW"/>
</dbReference>
<gene>
    <name evidence="6" type="primary">mcp2</name>
    <name evidence="6" type="ORF">NNJEOMEG_00934</name>
</gene>
<dbReference type="RefSeq" id="WP_173081815.1">
    <property type="nucleotide sequence ID" value="NZ_BLTE01000003.1"/>
</dbReference>
<dbReference type="GO" id="GO:0016020">
    <property type="term" value="C:membrane"/>
    <property type="evidence" value="ECO:0007669"/>
    <property type="project" value="InterPro"/>
</dbReference>
<dbReference type="SUPFAM" id="SSF58104">
    <property type="entry name" value="Methyl-accepting chemotaxis protein (MCP) signaling domain"/>
    <property type="match status" value="1"/>
</dbReference>
<proteinExistence type="inferred from homology"/>
<protein>
    <submittedName>
        <fullName evidence="6">Methyl-accepting chemotaxis protein 2</fullName>
    </submittedName>
</protein>
<reference evidence="6 7" key="2">
    <citation type="submission" date="2020-05" db="EMBL/GenBank/DDBJ databases">
        <title>Draft genome sequence of Desulfovibrio sp. strainFSS-1.</title>
        <authorList>
            <person name="Shimoshige H."/>
            <person name="Kobayashi H."/>
            <person name="Maekawa T."/>
        </authorList>
    </citation>
    <scope>NUCLEOTIDE SEQUENCE [LARGE SCALE GENOMIC DNA]</scope>
    <source>
        <strain evidence="6 7">SIID29052-01</strain>
    </source>
</reference>
<dbReference type="Gene3D" id="1.10.287.950">
    <property type="entry name" value="Methyl-accepting chemotaxis protein"/>
    <property type="match status" value="1"/>
</dbReference>
<sequence>MIAWWRELKLSGKLTLCCSSFLVPIALLLFLLLGQMARDLRLARVELAGVAALDPLEDIAEAVPNYVKLVIDRMGGADVSASLAQLDIVLADRWAELSKRLNRDADCLGLTPDKLAPLGLSHLEPAAFVKAAADIARAPASSPEQAVAAQVQFMAMLTELREYIADSAQLVLDPELATYYLMYLLVFDIPRAQERLGLLLNSGQIALSKLPGAEGERAKMATVSAAWEQSVVERILDKLGKAQRAMGGDRLAGLPKAVNAYAEASRAFLRVSKSVTAREASMNLETYSRAGEAALKAGAELWDQCYAQFRGLLEERLRHLRLHFGVALGVSLASILGAGLLAWGIATSIARPIARVARIATTIADGKVAQASALLEASCPSGSCSAERLRASRASNSETSQLFAAVAVMIHSLENLLAAVNATGEQLQASAGRIAATARQIEASATQQAASTVEVGATSKEISATAANLADTMGEVLGLANRSSSLAVEGRESLTLMDDAMLGLSQASRDMSSKLSLIREKASGIGQLLSTIAKVATQTNLLSLNAAIEAEKAGEFGRGFAVVAREIRRLADQTASAALDIERTVRDMQASVQAGAGAMDGFRGLADQTAETSQGVNTRLGRIIESGEALTPRFSTVTEGMRAQAEGADQISVVIAQLADAAGETRDSLAEFRQAAEDLTATAAGLKDILARFELER</sequence>
<dbReference type="PANTHER" id="PTHR32089:SF120">
    <property type="entry name" value="METHYL-ACCEPTING CHEMOTAXIS PROTEIN TLPQ"/>
    <property type="match status" value="1"/>
</dbReference>
<feature type="transmembrane region" description="Helical" evidence="4">
    <location>
        <begin position="12"/>
        <end position="34"/>
    </location>
</feature>
<organism evidence="6 7">
    <name type="scientific">Fundidesulfovibrio magnetotacticus</name>
    <dbReference type="NCBI Taxonomy" id="2730080"/>
    <lineage>
        <taxon>Bacteria</taxon>
        <taxon>Pseudomonadati</taxon>
        <taxon>Thermodesulfobacteriota</taxon>
        <taxon>Desulfovibrionia</taxon>
        <taxon>Desulfovibrionales</taxon>
        <taxon>Desulfovibrionaceae</taxon>
        <taxon>Fundidesulfovibrio</taxon>
    </lineage>
</organism>
<evidence type="ECO:0000256" key="1">
    <source>
        <dbReference type="ARBA" id="ARBA00023224"/>
    </source>
</evidence>